<comment type="similarity">
    <text evidence="2">Belongs to the CpxP/Spy family.</text>
</comment>
<dbReference type="InterPro" id="IPR012899">
    <property type="entry name" value="LTXXQ"/>
</dbReference>
<dbReference type="Proteomes" id="UP001526426">
    <property type="component" value="Unassembled WGS sequence"/>
</dbReference>
<dbReference type="EMBL" id="JAIHOM010000027">
    <property type="protein sequence ID" value="MCW6036081.1"/>
    <property type="molecule type" value="Genomic_DNA"/>
</dbReference>
<feature type="signal peptide" evidence="7">
    <location>
        <begin position="1"/>
        <end position="24"/>
    </location>
</feature>
<evidence type="ECO:0000256" key="5">
    <source>
        <dbReference type="SAM" id="Coils"/>
    </source>
</evidence>
<accession>A0ABT3L3K5</accession>
<evidence type="ECO:0000256" key="4">
    <source>
        <dbReference type="ARBA" id="ARBA00022764"/>
    </source>
</evidence>
<evidence type="ECO:0000256" key="7">
    <source>
        <dbReference type="SAM" id="SignalP"/>
    </source>
</evidence>
<dbReference type="PANTHER" id="PTHR38102">
    <property type="entry name" value="PERIPLASMIC CHAPERONE SPY"/>
    <property type="match status" value="1"/>
</dbReference>
<dbReference type="CDD" id="cd09916">
    <property type="entry name" value="CpxP_like"/>
    <property type="match status" value="1"/>
</dbReference>
<evidence type="ECO:0000313" key="8">
    <source>
        <dbReference type="EMBL" id="MCW6036081.1"/>
    </source>
</evidence>
<keyword evidence="9" id="KW-1185">Reference proteome</keyword>
<keyword evidence="4" id="KW-0574">Periplasm</keyword>
<reference evidence="8 9" key="1">
    <citation type="submission" date="2021-08" db="EMBL/GenBank/DDBJ databases">
        <title>Draft genome sequence of Spirulina subsalsa with high tolerance to salinity and hype-accumulation of phycocyanin.</title>
        <authorList>
            <person name="Pei H."/>
            <person name="Jiang L."/>
        </authorList>
    </citation>
    <scope>NUCLEOTIDE SEQUENCE [LARGE SCALE GENOMIC DNA]</scope>
    <source>
        <strain evidence="8 9">FACHB-351</strain>
    </source>
</reference>
<sequence>MNNIQRVSALTVALLTLTGGIALAQPLFNESGNGLQAQQMRPGRGNWGEEKGPNHDHLMETLNLDENQRQQMRAIHERNSTQMNQSRQTLQAAHQRMRELMGSSSASEQELRAQHNEIQRLQQEMGNLRFQSMLEMRNILTPEQRSQMNEMHQQRRMNRDSNSRMGRPSTGLRNINPEEAAQMRQRMQNLRNNSETAR</sequence>
<comment type="subcellular location">
    <subcellularLocation>
        <location evidence="1">Periplasm</location>
    </subcellularLocation>
</comment>
<gene>
    <name evidence="8" type="ORF">K4A83_07320</name>
</gene>
<protein>
    <submittedName>
        <fullName evidence="8">Spy/CpxP family protein refolding chaperone</fullName>
    </submittedName>
</protein>
<feature type="chain" id="PRO_5046311264" evidence="7">
    <location>
        <begin position="25"/>
        <end position="198"/>
    </location>
</feature>
<comment type="caution">
    <text evidence="8">The sequence shown here is derived from an EMBL/GenBank/DDBJ whole genome shotgun (WGS) entry which is preliminary data.</text>
</comment>
<dbReference type="Gene3D" id="1.20.120.1490">
    <property type="match status" value="1"/>
</dbReference>
<dbReference type="InterPro" id="IPR025961">
    <property type="entry name" value="Metal_resist"/>
</dbReference>
<dbReference type="InterPro" id="IPR052211">
    <property type="entry name" value="Cpx_auxiliary_protein"/>
</dbReference>
<evidence type="ECO:0000256" key="6">
    <source>
        <dbReference type="SAM" id="MobiDB-lite"/>
    </source>
</evidence>
<feature type="coiled-coil region" evidence="5">
    <location>
        <begin position="104"/>
        <end position="131"/>
    </location>
</feature>
<name>A0ABT3L3K5_9CYAN</name>
<feature type="compositionally biased region" description="Polar residues" evidence="6">
    <location>
        <begin position="185"/>
        <end position="198"/>
    </location>
</feature>
<keyword evidence="3 7" id="KW-0732">Signal</keyword>
<keyword evidence="5" id="KW-0175">Coiled coil</keyword>
<dbReference type="RefSeq" id="WP_265263816.1">
    <property type="nucleotide sequence ID" value="NZ_JAIHOM010000027.1"/>
</dbReference>
<feature type="region of interest" description="Disordered" evidence="6">
    <location>
        <begin position="146"/>
        <end position="198"/>
    </location>
</feature>
<evidence type="ECO:0000313" key="9">
    <source>
        <dbReference type="Proteomes" id="UP001526426"/>
    </source>
</evidence>
<dbReference type="Pfam" id="PF13801">
    <property type="entry name" value="Metal_resist"/>
    <property type="match status" value="1"/>
</dbReference>
<dbReference type="PANTHER" id="PTHR38102:SF1">
    <property type="entry name" value="PERIPLASMIC CHAPERONE SPY"/>
    <property type="match status" value="1"/>
</dbReference>
<evidence type="ECO:0000256" key="1">
    <source>
        <dbReference type="ARBA" id="ARBA00004418"/>
    </source>
</evidence>
<evidence type="ECO:0000256" key="3">
    <source>
        <dbReference type="ARBA" id="ARBA00022729"/>
    </source>
</evidence>
<proteinExistence type="inferred from homology"/>
<organism evidence="8 9">
    <name type="scientific">Spirulina subsalsa FACHB-351</name>
    <dbReference type="NCBI Taxonomy" id="234711"/>
    <lineage>
        <taxon>Bacteria</taxon>
        <taxon>Bacillati</taxon>
        <taxon>Cyanobacteriota</taxon>
        <taxon>Cyanophyceae</taxon>
        <taxon>Spirulinales</taxon>
        <taxon>Spirulinaceae</taxon>
        <taxon>Spirulina</taxon>
    </lineage>
</organism>
<evidence type="ECO:0000256" key="2">
    <source>
        <dbReference type="ARBA" id="ARBA00008441"/>
    </source>
</evidence>